<dbReference type="AlphaFoldDB" id="A0AAX4NIZ0"/>
<name>A0AAX4NIZ0_9ARCH</name>
<keyword evidence="1" id="KW-0472">Membrane</keyword>
<evidence type="ECO:0000256" key="1">
    <source>
        <dbReference type="SAM" id="Phobius"/>
    </source>
</evidence>
<keyword evidence="1" id="KW-0812">Transmembrane</keyword>
<sequence length="59" mass="5909">MNGESKVPSILGLVGGIIWFLVSIALVFTAADIGGFASGVGSSSVLHDANSTNYLSGPL</sequence>
<proteinExistence type="predicted"/>
<reference evidence="2 3" key="1">
    <citation type="submission" date="2023-09" db="EMBL/GenBank/DDBJ databases">
        <authorList>
            <person name="Golyshina O.V."/>
            <person name="Lunev E.A."/>
            <person name="Bargiela R."/>
            <person name="Gaines M.C."/>
            <person name="Daum B."/>
            <person name="Bale N.J."/>
            <person name="Koenen M."/>
            <person name="Sinninghe Damst J.S."/>
            <person name="Yakimov M."/>
            <person name="Golyshin P.N."/>
        </authorList>
    </citation>
    <scope>NUCLEOTIDE SEQUENCE [LARGE SCALE GENOMIC DNA]</scope>
    <source>
        <strain evidence="2 3">M1</strain>
    </source>
</reference>
<dbReference type="Proteomes" id="UP001451606">
    <property type="component" value="Chromosome"/>
</dbReference>
<gene>
    <name evidence="2" type="ORF">OXIME_001339</name>
</gene>
<evidence type="ECO:0000313" key="3">
    <source>
        <dbReference type="Proteomes" id="UP001451606"/>
    </source>
</evidence>
<evidence type="ECO:0000313" key="2">
    <source>
        <dbReference type="EMBL" id="WYY00756.1"/>
    </source>
</evidence>
<dbReference type="KEGG" id="omr:OXIME_001339"/>
<accession>A0AAX4NIZ0</accession>
<feature type="transmembrane region" description="Helical" evidence="1">
    <location>
        <begin position="7"/>
        <end position="31"/>
    </location>
</feature>
<organism evidence="2 3">
    <name type="scientific">Oxyplasma meridianum</name>
    <dbReference type="NCBI Taxonomy" id="3073602"/>
    <lineage>
        <taxon>Archaea</taxon>
        <taxon>Methanobacteriati</taxon>
        <taxon>Thermoplasmatota</taxon>
        <taxon>Thermoplasmata</taxon>
        <taxon>Thermoplasmatales</taxon>
        <taxon>Thermoplasmataceae</taxon>
        <taxon>Oxyplasma</taxon>
    </lineage>
</organism>
<protein>
    <submittedName>
        <fullName evidence="2">Uncharacterized protein</fullName>
    </submittedName>
</protein>
<keyword evidence="3" id="KW-1185">Reference proteome</keyword>
<keyword evidence="1" id="KW-1133">Transmembrane helix</keyword>
<dbReference type="GeneID" id="95968076"/>
<dbReference type="EMBL" id="CP133772">
    <property type="protein sequence ID" value="WYY00756.1"/>
    <property type="molecule type" value="Genomic_DNA"/>
</dbReference>
<dbReference type="RefSeq" id="WP_393971086.1">
    <property type="nucleotide sequence ID" value="NZ_CP133772.1"/>
</dbReference>